<gene>
    <name evidence="6" type="ORF">CHIRRI_LOCUS13229</name>
</gene>
<dbReference type="EMBL" id="OU895880">
    <property type="protein sequence ID" value="CAG9810416.1"/>
    <property type="molecule type" value="Genomic_DNA"/>
</dbReference>
<sequence length="537" mass="62545">MKNLSMRQTSQAGQFVKTFVLILFLTFVVHCCLNFTELWGKFREVNDAIIRLQQNGQRGYPVLAKDIYTKNVNFAASQTEIENIRKFEDLSEKERAEVMELDDGITDEIRRIMKELNITNAGENGEPLNILFNQTDYIKKLDQMMRANYGYNALASGMISLNRALPDNRSEYCKNKKYPMNLPKASVIVMVHDDDWMLLMRTVHSILLRTPDHLLAEVLLVFDHSDRKYLQEHLDEYIKKYPKIRLIRSHRRQGIIPTRILGGRNAVGPVIVYLDSHCEVGPGWIEPILSRMTEEPTLLAGPKVSLIDPETMQVTLDDSPGYIGSFSWDLVYKYVSIEFFEGDNPTPKYDPKPSATIVGAAFAIRKDFLLKIGLFDPDFDIWGSEDVELAFRTWMCGGRVELIPCSVVAHMFKSHTYETKVKSQNSVLYNNDRIAEIWLDDEYKKYYYRSVGDTKNRDYGNITERLELKKELNCKSFKWYMENVNPKRYVPDNLKDENWLKAQEDKKKKEEEDEKRKQEVELKKNENDKTQNDTKKA</sequence>
<protein>
    <submittedName>
        <fullName evidence="6">Uncharacterized protein</fullName>
    </submittedName>
</protein>
<keyword evidence="7" id="KW-1185">Reference proteome</keyword>
<accession>A0A9N9WV35</accession>
<dbReference type="AlphaFoldDB" id="A0A9N9WV35"/>
<dbReference type="InterPro" id="IPR027791">
    <property type="entry name" value="Galactosyl_T_C"/>
</dbReference>
<organism evidence="6 7">
    <name type="scientific">Chironomus riparius</name>
    <dbReference type="NCBI Taxonomy" id="315576"/>
    <lineage>
        <taxon>Eukaryota</taxon>
        <taxon>Metazoa</taxon>
        <taxon>Ecdysozoa</taxon>
        <taxon>Arthropoda</taxon>
        <taxon>Hexapoda</taxon>
        <taxon>Insecta</taxon>
        <taxon>Pterygota</taxon>
        <taxon>Neoptera</taxon>
        <taxon>Endopterygota</taxon>
        <taxon>Diptera</taxon>
        <taxon>Nematocera</taxon>
        <taxon>Chironomoidea</taxon>
        <taxon>Chironomidae</taxon>
        <taxon>Chironominae</taxon>
        <taxon>Chironomus</taxon>
    </lineage>
</organism>
<dbReference type="SUPFAM" id="SSF53448">
    <property type="entry name" value="Nucleotide-diphospho-sugar transferases"/>
    <property type="match status" value="1"/>
</dbReference>
<feature type="domain" description="Galactosyltransferase C-terminal" evidence="5">
    <location>
        <begin position="352"/>
        <end position="405"/>
    </location>
</feature>
<feature type="region of interest" description="Disordered" evidence="3">
    <location>
        <begin position="501"/>
        <end position="537"/>
    </location>
</feature>
<keyword evidence="1" id="KW-0808">Transferase</keyword>
<evidence type="ECO:0000259" key="5">
    <source>
        <dbReference type="Pfam" id="PF02709"/>
    </source>
</evidence>
<dbReference type="GO" id="GO:0006493">
    <property type="term" value="P:protein O-linked glycosylation"/>
    <property type="evidence" value="ECO:0007669"/>
    <property type="project" value="TreeGrafter"/>
</dbReference>
<evidence type="ECO:0000256" key="1">
    <source>
        <dbReference type="ARBA" id="ARBA00022679"/>
    </source>
</evidence>
<feature type="domain" description="Glycosyltransferase 2-like" evidence="4">
    <location>
        <begin position="186"/>
        <end position="319"/>
    </location>
</feature>
<dbReference type="PANTHER" id="PTHR11675:SF43">
    <property type="entry name" value="POLYPEPTIDE N-ACETYLGALACTOSAMINYLTRANSFERASE 1"/>
    <property type="match status" value="1"/>
</dbReference>
<name>A0A9N9WV35_9DIPT</name>
<dbReference type="Gene3D" id="3.90.550.10">
    <property type="entry name" value="Spore Coat Polysaccharide Biosynthesis Protein SpsA, Chain A"/>
    <property type="match status" value="1"/>
</dbReference>
<dbReference type="InterPro" id="IPR001173">
    <property type="entry name" value="Glyco_trans_2-like"/>
</dbReference>
<dbReference type="GO" id="GO:0004653">
    <property type="term" value="F:polypeptide N-acetylgalactosaminyltransferase activity"/>
    <property type="evidence" value="ECO:0007669"/>
    <property type="project" value="TreeGrafter"/>
</dbReference>
<dbReference type="Pfam" id="PF00535">
    <property type="entry name" value="Glycos_transf_2"/>
    <property type="match status" value="1"/>
</dbReference>
<reference evidence="6" key="2">
    <citation type="submission" date="2022-10" db="EMBL/GenBank/DDBJ databases">
        <authorList>
            <consortium name="ENA_rothamsted_submissions"/>
            <consortium name="culmorum"/>
            <person name="King R."/>
        </authorList>
    </citation>
    <scope>NUCLEOTIDE SEQUENCE</scope>
</reference>
<reference evidence="6" key="1">
    <citation type="submission" date="2022-01" db="EMBL/GenBank/DDBJ databases">
        <authorList>
            <person name="King R."/>
        </authorList>
    </citation>
    <scope>NUCLEOTIDE SEQUENCE</scope>
</reference>
<dbReference type="Pfam" id="PF02709">
    <property type="entry name" value="Glyco_transf_7C"/>
    <property type="match status" value="1"/>
</dbReference>
<dbReference type="InterPro" id="IPR029044">
    <property type="entry name" value="Nucleotide-diphossugar_trans"/>
</dbReference>
<evidence type="ECO:0000256" key="2">
    <source>
        <dbReference type="ARBA" id="ARBA00023157"/>
    </source>
</evidence>
<evidence type="ECO:0000313" key="6">
    <source>
        <dbReference type="EMBL" id="CAG9810416.1"/>
    </source>
</evidence>
<evidence type="ECO:0000259" key="4">
    <source>
        <dbReference type="Pfam" id="PF00535"/>
    </source>
</evidence>
<proteinExistence type="predicted"/>
<dbReference type="PANTHER" id="PTHR11675">
    <property type="entry name" value="N-ACETYLGALACTOSAMINYLTRANSFERASE"/>
    <property type="match status" value="1"/>
</dbReference>
<dbReference type="OrthoDB" id="7788412at2759"/>
<evidence type="ECO:0000313" key="7">
    <source>
        <dbReference type="Proteomes" id="UP001153620"/>
    </source>
</evidence>
<dbReference type="Proteomes" id="UP001153620">
    <property type="component" value="Chromosome 4"/>
</dbReference>
<keyword evidence="2" id="KW-1015">Disulfide bond</keyword>
<evidence type="ECO:0000256" key="3">
    <source>
        <dbReference type="SAM" id="MobiDB-lite"/>
    </source>
</evidence>
<dbReference type="GO" id="GO:0005794">
    <property type="term" value="C:Golgi apparatus"/>
    <property type="evidence" value="ECO:0007669"/>
    <property type="project" value="TreeGrafter"/>
</dbReference>